<evidence type="ECO:0000313" key="2">
    <source>
        <dbReference type="EMBL" id="GFA29930.1"/>
    </source>
</evidence>
<accession>A0A699JDD8</accession>
<sequence>MANQEQNLPQQEQLFVVTKQCCLRKPFTRSPNMYKEYLAEFWYSTIALENSKVSFSIATGGSYREVKEDIIIKLNKIHREKVSPYIRFLSLLMMYKMKECYGDDHMLAICSATELMVFKAPKPSSNAERVPQGKKPRAKTRHQKHSTSLKQPSISIKEAKKGGSSKAPTSSKTVHSKKRKESISAMD</sequence>
<dbReference type="AlphaFoldDB" id="A0A699JDD8"/>
<feature type="region of interest" description="Disordered" evidence="1">
    <location>
        <begin position="122"/>
        <end position="187"/>
    </location>
</feature>
<organism evidence="2">
    <name type="scientific">Tanacetum cinerariifolium</name>
    <name type="common">Dalmatian daisy</name>
    <name type="synonym">Chrysanthemum cinerariifolium</name>
    <dbReference type="NCBI Taxonomy" id="118510"/>
    <lineage>
        <taxon>Eukaryota</taxon>
        <taxon>Viridiplantae</taxon>
        <taxon>Streptophyta</taxon>
        <taxon>Embryophyta</taxon>
        <taxon>Tracheophyta</taxon>
        <taxon>Spermatophyta</taxon>
        <taxon>Magnoliopsida</taxon>
        <taxon>eudicotyledons</taxon>
        <taxon>Gunneridae</taxon>
        <taxon>Pentapetalae</taxon>
        <taxon>asterids</taxon>
        <taxon>campanulids</taxon>
        <taxon>Asterales</taxon>
        <taxon>Asteraceae</taxon>
        <taxon>Asteroideae</taxon>
        <taxon>Anthemideae</taxon>
        <taxon>Anthemidinae</taxon>
        <taxon>Tanacetum</taxon>
    </lineage>
</organism>
<name>A0A699JDD8_TANCI</name>
<gene>
    <name evidence="2" type="ORF">Tci_601902</name>
</gene>
<dbReference type="EMBL" id="BKCJ010400555">
    <property type="protein sequence ID" value="GFA29930.1"/>
    <property type="molecule type" value="Genomic_DNA"/>
</dbReference>
<comment type="caution">
    <text evidence="2">The sequence shown here is derived from an EMBL/GenBank/DDBJ whole genome shotgun (WGS) entry which is preliminary data.</text>
</comment>
<protein>
    <submittedName>
        <fullName evidence="2">Uncharacterized protein</fullName>
    </submittedName>
</protein>
<proteinExistence type="predicted"/>
<evidence type="ECO:0000256" key="1">
    <source>
        <dbReference type="SAM" id="MobiDB-lite"/>
    </source>
</evidence>
<reference evidence="2" key="1">
    <citation type="journal article" date="2019" name="Sci. Rep.">
        <title>Draft genome of Tanacetum cinerariifolium, the natural source of mosquito coil.</title>
        <authorList>
            <person name="Yamashiro T."/>
            <person name="Shiraishi A."/>
            <person name="Satake H."/>
            <person name="Nakayama K."/>
        </authorList>
    </citation>
    <scope>NUCLEOTIDE SEQUENCE</scope>
</reference>
<feature type="compositionally biased region" description="Basic residues" evidence="1">
    <location>
        <begin position="132"/>
        <end position="147"/>
    </location>
</feature>